<dbReference type="Gene3D" id="2.30.130.110">
    <property type="match status" value="1"/>
</dbReference>
<comment type="caution">
    <text evidence="4">The sequence shown here is derived from an EMBL/GenBank/DDBJ whole genome shotgun (WGS) entry which is preliminary data.</text>
</comment>
<keyword evidence="5" id="KW-1185">Reference proteome</keyword>
<dbReference type="GO" id="GO:0016829">
    <property type="term" value="F:lyase activity"/>
    <property type="evidence" value="ECO:0007669"/>
    <property type="project" value="UniProtKB-KW"/>
</dbReference>
<dbReference type="EMBL" id="MUHA01000011">
    <property type="protein sequence ID" value="OXB00196.1"/>
    <property type="molecule type" value="Genomic_DNA"/>
</dbReference>
<dbReference type="Proteomes" id="UP000198336">
    <property type="component" value="Unassembled WGS sequence"/>
</dbReference>
<evidence type="ECO:0000256" key="2">
    <source>
        <dbReference type="ARBA" id="ARBA00023239"/>
    </source>
</evidence>
<proteinExistence type="inferred from homology"/>
<protein>
    <submittedName>
        <fullName evidence="4">Altronate hydrolase</fullName>
    </submittedName>
</protein>
<gene>
    <name evidence="4" type="ORF">B0A75_09640</name>
</gene>
<comment type="similarity">
    <text evidence="1">Belongs to the UxaA family.</text>
</comment>
<dbReference type="RefSeq" id="WP_089054077.1">
    <property type="nucleotide sequence ID" value="NZ_MUHA01000011.1"/>
</dbReference>
<evidence type="ECO:0000256" key="1">
    <source>
        <dbReference type="ARBA" id="ARBA00010986"/>
    </source>
</evidence>
<dbReference type="InterPro" id="IPR013974">
    <property type="entry name" value="SAF"/>
</dbReference>
<dbReference type="GO" id="GO:0016787">
    <property type="term" value="F:hydrolase activity"/>
    <property type="evidence" value="ECO:0007669"/>
    <property type="project" value="UniProtKB-KW"/>
</dbReference>
<evidence type="ECO:0000259" key="3">
    <source>
        <dbReference type="SMART" id="SM00858"/>
    </source>
</evidence>
<name>A0A226I160_9FLAO</name>
<keyword evidence="2" id="KW-0456">Lyase</keyword>
<evidence type="ECO:0000313" key="5">
    <source>
        <dbReference type="Proteomes" id="UP000198336"/>
    </source>
</evidence>
<reference evidence="4 5" key="1">
    <citation type="submission" date="2016-11" db="EMBL/GenBank/DDBJ databases">
        <title>Whole genomes of Flavobacteriaceae.</title>
        <authorList>
            <person name="Stine C."/>
            <person name="Li C."/>
            <person name="Tadesse D."/>
        </authorList>
    </citation>
    <scope>NUCLEOTIDE SEQUENCE [LARGE SCALE GENOMIC DNA]</scope>
    <source>
        <strain evidence="4 5">CCUG 59446</strain>
    </source>
</reference>
<dbReference type="Pfam" id="PF20629">
    <property type="entry name" value="GD_AH_C"/>
    <property type="match status" value="1"/>
</dbReference>
<dbReference type="InterPro" id="IPR007392">
    <property type="entry name" value="GD_AH_second"/>
</dbReference>
<keyword evidence="4" id="KW-0378">Hydrolase</keyword>
<accession>A0A226I160</accession>
<dbReference type="GO" id="GO:0019698">
    <property type="term" value="P:D-galacturonate catabolic process"/>
    <property type="evidence" value="ECO:0007669"/>
    <property type="project" value="TreeGrafter"/>
</dbReference>
<evidence type="ECO:0000313" key="4">
    <source>
        <dbReference type="EMBL" id="OXB00196.1"/>
    </source>
</evidence>
<dbReference type="CDD" id="cd11613">
    <property type="entry name" value="SAF_AH_GD"/>
    <property type="match status" value="1"/>
</dbReference>
<dbReference type="Pfam" id="PF08666">
    <property type="entry name" value="SAF"/>
    <property type="match status" value="1"/>
</dbReference>
<dbReference type="AlphaFoldDB" id="A0A226I160"/>
<feature type="domain" description="SAF" evidence="3">
    <location>
        <begin position="14"/>
        <end position="85"/>
    </location>
</feature>
<dbReference type="Pfam" id="PF04295">
    <property type="entry name" value="GD_AH_second"/>
    <property type="match status" value="1"/>
</dbReference>
<dbReference type="InterPro" id="IPR048332">
    <property type="entry name" value="GD_AH_C"/>
</dbReference>
<dbReference type="PANTHER" id="PTHR30536:SF5">
    <property type="entry name" value="ALTRONATE DEHYDRATASE"/>
    <property type="match status" value="1"/>
</dbReference>
<dbReference type="InterPro" id="IPR052172">
    <property type="entry name" value="UxaA_altronate/galactarate_dh"/>
</dbReference>
<dbReference type="InterPro" id="IPR044144">
    <property type="entry name" value="SAF_UxaA/GarD"/>
</dbReference>
<dbReference type="SMART" id="SM00858">
    <property type="entry name" value="SAF"/>
    <property type="match status" value="1"/>
</dbReference>
<dbReference type="PANTHER" id="PTHR30536">
    <property type="entry name" value="ALTRONATE/GALACTARATE DEHYDRATASE"/>
    <property type="match status" value="1"/>
</dbReference>
<sequence>MATQKKLIKVHPTDNVAVALVNLTAGEVIDFEGESITIESDVKMKHKIAMVPFNVGDRIIMYGVLVGKASARIEKGGLLSTVNVKHESDKVTGKTETIGWTAPNVDKWKDRTWQGFHREDGQVGTENVWLFFPLVFCENRNIEILKDIFEKELMKPKENDYQLLLRSLVKSETGGAGNEAASNDANLFNNIEVKFITHQGGCGGIRQDSHSLAKLLAGYVNNPNVAGATVLSLGCQNLQIQIFKDALDAINPNSKKPVLIYDQQSIGTIETMLSSVVKDTFEAIKKANEIKREPAPLSKLRIGLECGGSDGFSGISANPTLGVLSDHLVALGGTTILSEFPELCGVEQELVNRCVDDKDGKRFLDLMQWYEKTVVDAGSGFDMNPSPGNIKDGLITDAMKSAGAAKKGGTSPITGVFDYGEYINEPGFTLLCTPGNDVECTTAMVGSGANMVLFTTGLGTPTGNPIAPVVKISSNTQLAAKMSDIIDIDTGGIITGEKSIDEMADEMLEFIIDVASGTIKTKAAILNQNDFIPWKRGVSL</sequence>
<organism evidence="4 5">
    <name type="scientific">Flavobacterium oncorhynchi</name>
    <dbReference type="NCBI Taxonomy" id="728056"/>
    <lineage>
        <taxon>Bacteria</taxon>
        <taxon>Pseudomonadati</taxon>
        <taxon>Bacteroidota</taxon>
        <taxon>Flavobacteriia</taxon>
        <taxon>Flavobacteriales</taxon>
        <taxon>Flavobacteriaceae</taxon>
        <taxon>Flavobacterium</taxon>
    </lineage>
</organism>